<organism evidence="1 2">
    <name type="scientific">Durusdinium trenchii</name>
    <dbReference type="NCBI Taxonomy" id="1381693"/>
    <lineage>
        <taxon>Eukaryota</taxon>
        <taxon>Sar</taxon>
        <taxon>Alveolata</taxon>
        <taxon>Dinophyceae</taxon>
        <taxon>Suessiales</taxon>
        <taxon>Symbiodiniaceae</taxon>
        <taxon>Durusdinium</taxon>
    </lineage>
</organism>
<dbReference type="EMBL" id="CAXAMM010000114">
    <property type="protein sequence ID" value="CAK8986027.1"/>
    <property type="molecule type" value="Genomic_DNA"/>
</dbReference>
<proteinExistence type="predicted"/>
<gene>
    <name evidence="1" type="ORF">SCF082_LOCUS379</name>
</gene>
<dbReference type="Proteomes" id="UP001642464">
    <property type="component" value="Unassembled WGS sequence"/>
</dbReference>
<accession>A0ABP0H7X1</accession>
<comment type="caution">
    <text evidence="1">The sequence shown here is derived from an EMBL/GenBank/DDBJ whole genome shotgun (WGS) entry which is preliminary data.</text>
</comment>
<dbReference type="PANTHER" id="PTHR34801">
    <property type="entry name" value="EXPRESSED PROTEIN"/>
    <property type="match status" value="1"/>
</dbReference>
<dbReference type="InterPro" id="IPR010865">
    <property type="entry name" value="DUF1499"/>
</dbReference>
<evidence type="ECO:0000313" key="2">
    <source>
        <dbReference type="Proteomes" id="UP001642464"/>
    </source>
</evidence>
<name>A0ABP0H7X1_9DINO</name>
<dbReference type="PANTHER" id="PTHR34801:SF6">
    <property type="entry name" value="SLL1620 PROTEIN"/>
    <property type="match status" value="1"/>
</dbReference>
<sequence>MGREVRGGWLVLVVAGAFCCSTGRICWIPGGRRELLAGALAGGILAPGSANAFQNAVYQVERSLNDAKKPGPQPTDLGLLERDYLENPADTLNIEGAEKKGEQGILKECGARANCFSTTYTEVVDKGFHDLQPWSFKGKTPDNAMQEVADVIAEYPPGQKGIDGGGFSVKAVEPGYLYVQFESLKRGHRDDVEFAVIPGTKENAREGQLYVRSASRQGTWDFGVNAIRLNRIAEDLKKKGGWDIRPIDAKSHPRYWSQNCYAGDIGRKAPIVVRKAFPEYCTGYPPQQ</sequence>
<protein>
    <submittedName>
        <fullName evidence="1">Uncharacterized protein</fullName>
    </submittedName>
</protein>
<keyword evidence="2" id="KW-1185">Reference proteome</keyword>
<reference evidence="1 2" key="1">
    <citation type="submission" date="2024-02" db="EMBL/GenBank/DDBJ databases">
        <authorList>
            <person name="Chen Y."/>
            <person name="Shah S."/>
            <person name="Dougan E. K."/>
            <person name="Thang M."/>
            <person name="Chan C."/>
        </authorList>
    </citation>
    <scope>NUCLEOTIDE SEQUENCE [LARGE SCALE GENOMIC DNA]</scope>
</reference>
<dbReference type="Pfam" id="PF07386">
    <property type="entry name" value="DUF1499"/>
    <property type="match status" value="1"/>
</dbReference>
<evidence type="ECO:0000313" key="1">
    <source>
        <dbReference type="EMBL" id="CAK8986027.1"/>
    </source>
</evidence>